<dbReference type="EMBL" id="CP002656">
    <property type="protein sequence ID" value="AEB95869.1"/>
    <property type="molecule type" value="Genomic_DNA"/>
</dbReference>
<sequence>MEMQSYTLEELELENKEGFRTILDEGNIVFRRLHEKGDSSLT</sequence>
<gene>
    <name evidence="1" type="ordered locus">Mcup_1767</name>
</gene>
<organism evidence="1 2">
    <name type="scientific">Metallosphaera cuprina (strain Ar-4)</name>
    <dbReference type="NCBI Taxonomy" id="1006006"/>
    <lineage>
        <taxon>Archaea</taxon>
        <taxon>Thermoproteota</taxon>
        <taxon>Thermoprotei</taxon>
        <taxon>Sulfolobales</taxon>
        <taxon>Sulfolobaceae</taxon>
        <taxon>Metallosphaera</taxon>
    </lineage>
</organism>
<protein>
    <submittedName>
        <fullName evidence="1">Uncharacterized protein</fullName>
    </submittedName>
</protein>
<dbReference type="AlphaFoldDB" id="F4G0I2"/>
<name>F4G0I2_METCR</name>
<dbReference type="PATRIC" id="fig|1006006.8.peg.1774"/>
<accession>F4G0I2</accession>
<dbReference type="KEGG" id="mcn:Mcup_1767"/>
<keyword evidence="2" id="KW-1185">Reference proteome</keyword>
<dbReference type="HOGENOM" id="CLU_3245317_0_0_2"/>
<proteinExistence type="predicted"/>
<dbReference type="Proteomes" id="UP000007812">
    <property type="component" value="Chromosome"/>
</dbReference>
<evidence type="ECO:0000313" key="1">
    <source>
        <dbReference type="EMBL" id="AEB95869.1"/>
    </source>
</evidence>
<evidence type="ECO:0000313" key="2">
    <source>
        <dbReference type="Proteomes" id="UP000007812"/>
    </source>
</evidence>
<reference evidence="1 2" key="1">
    <citation type="journal article" date="2011" name="J. Bacteriol.">
        <title>Complete genome sequence of Metallosphaera cuprina, a metal sulfide-oxidizing archaeon from a hot spring.</title>
        <authorList>
            <person name="Liu L.J."/>
            <person name="You X.Y."/>
            <person name="Zheng H."/>
            <person name="Wang S."/>
            <person name="Jiang C.Y."/>
            <person name="Liu S.J."/>
        </authorList>
    </citation>
    <scope>NUCLEOTIDE SEQUENCE [LARGE SCALE GENOMIC DNA]</scope>
    <source>
        <strain evidence="1 2">Ar-4</strain>
    </source>
</reference>